<gene>
    <name evidence="1" type="ORF">GE061_019505</name>
</gene>
<evidence type="ECO:0000313" key="1">
    <source>
        <dbReference type="EMBL" id="KAF6205335.1"/>
    </source>
</evidence>
<dbReference type="AlphaFoldDB" id="A0A6A4JWG6"/>
<comment type="caution">
    <text evidence="1">The sequence shown here is derived from an EMBL/GenBank/DDBJ whole genome shotgun (WGS) entry which is preliminary data.</text>
</comment>
<organism evidence="1 2">
    <name type="scientific">Apolygus lucorum</name>
    <name type="common">Small green plant bug</name>
    <name type="synonym">Lygocoris lucorum</name>
    <dbReference type="NCBI Taxonomy" id="248454"/>
    <lineage>
        <taxon>Eukaryota</taxon>
        <taxon>Metazoa</taxon>
        <taxon>Ecdysozoa</taxon>
        <taxon>Arthropoda</taxon>
        <taxon>Hexapoda</taxon>
        <taxon>Insecta</taxon>
        <taxon>Pterygota</taxon>
        <taxon>Neoptera</taxon>
        <taxon>Paraneoptera</taxon>
        <taxon>Hemiptera</taxon>
        <taxon>Heteroptera</taxon>
        <taxon>Panheteroptera</taxon>
        <taxon>Cimicomorpha</taxon>
        <taxon>Miridae</taxon>
        <taxon>Mirini</taxon>
        <taxon>Apolygus</taxon>
    </lineage>
</organism>
<dbReference type="EMBL" id="WIXP02000009">
    <property type="protein sequence ID" value="KAF6205335.1"/>
    <property type="molecule type" value="Genomic_DNA"/>
</dbReference>
<proteinExistence type="predicted"/>
<dbReference type="Proteomes" id="UP000466442">
    <property type="component" value="Linkage Group LG9"/>
</dbReference>
<evidence type="ECO:0000313" key="2">
    <source>
        <dbReference type="Proteomes" id="UP000466442"/>
    </source>
</evidence>
<protein>
    <submittedName>
        <fullName evidence="1">Uncharacterized protein</fullName>
    </submittedName>
</protein>
<keyword evidence="2" id="KW-1185">Reference proteome</keyword>
<name>A0A6A4JWG6_APOLU</name>
<sequence>MKTNVSQLQHAISVQKLRHEHDSRRKDVTIAGLKKKLYQSYSNESAMCNDKSSVAKPNTVLSQQYDEILDRYICQLHNNIQIVLGENVKYRNLMESFYEKLSMELIDCPELALQQLNGLPCHSAVKVMENTFNVFLKRLEEIEEGQYPRFSPSD</sequence>
<accession>A0A6A4JWG6</accession>
<reference evidence="1" key="1">
    <citation type="journal article" date="2021" name="Mol. Ecol. Resour.">
        <title>Apolygus lucorum genome provides insights into omnivorousness and mesophyll feeding.</title>
        <authorList>
            <person name="Liu Y."/>
            <person name="Liu H."/>
            <person name="Wang H."/>
            <person name="Huang T."/>
            <person name="Liu B."/>
            <person name="Yang B."/>
            <person name="Yin L."/>
            <person name="Li B."/>
            <person name="Zhang Y."/>
            <person name="Zhang S."/>
            <person name="Jiang F."/>
            <person name="Zhang X."/>
            <person name="Ren Y."/>
            <person name="Wang B."/>
            <person name="Wang S."/>
            <person name="Lu Y."/>
            <person name="Wu K."/>
            <person name="Fan W."/>
            <person name="Wang G."/>
        </authorList>
    </citation>
    <scope>NUCLEOTIDE SEQUENCE</scope>
    <source>
        <strain evidence="1">12Hb</strain>
    </source>
</reference>